<sequence length="878" mass="101488">MTEYNFRFEKSPKKKGKCPKCGQANTFRYYEDQEGNRLDEYLGKCERINHCGYHQIPNLVPHSTKNIVSLIPDNHNIINPSKSWIERFDKWTLDLSSNFHTFCLSKGISKEHLIKHGVATDDKGKTVFVFRNDKSQVVNAKWFVYDEQGKRAKDGYNSHSMVQPKNKNVRYGMCLFGEEQLSSDKEKTVIIVESEKTKVIASFFYPEYLWLACGSNNGLTSEKLMVLSGRNVIWLCDADAAGRMNSSIKNLEKAQIKHTVIDLFPERSDGYDIADAILEGKKPEIAQKQPSEEKKTSSDIYIKTPTVMYKNDYTIWVKTRNNWEVVANNFLVYVKYKTQDENQNCTWILEIRIKNKEAIYIEMSHEDFCSAKRMKMELSNNLLSFKINDVQLTEIQELIYSKTQFGQASKVTRYGFHSESKTYVFSNKVLLPNGILVEPDKFGVVTDNKSCISLPQTKDKMKNRFFISDSDVSFNQWYQIYIQTHTYEKAFVPACFYIMSLFRDIVISHKGSSPILYLKGSAGTGKSSVVRNLTCLFGYEQPQINLKTKNTEAALVKLMSQLSNGLIWMDEFHNDFSHEGLLQAAYDNAGYHKTPEASRSNNETDSIDIYSALALTSNYIPNNPIFFSRCILIQIENKEKEASQRKAFFNLIDLEKRGLGNITVELCKYRKLIDENYNTAFSKIFNRVEQATQNESMPERLLSNICQALTCAYILQVNDKIQVCEYTEESDILDEFVAIALKTIYLQHRIQNETSVLAEFFSILQYLYDSSQIHEGVHFRFEGNFLLLRMPSIYPIFMHRYRNVYYKEAHDKESIIQEVVKMEAPRNFKEIVKTIRFKSEENTLDQALKSPVTNSISVTYELIQSSFGVDLKARRLDG</sequence>
<evidence type="ECO:0000313" key="3">
    <source>
        <dbReference type="EMBL" id="MDI9859322.1"/>
    </source>
</evidence>
<dbReference type="CDD" id="cd01029">
    <property type="entry name" value="TOPRIM_primases"/>
    <property type="match status" value="1"/>
</dbReference>
<proteinExistence type="predicted"/>
<dbReference type="InterPro" id="IPR027417">
    <property type="entry name" value="P-loop_NTPase"/>
</dbReference>
<feature type="domain" description="DUF6371" evidence="1">
    <location>
        <begin position="117"/>
        <end position="237"/>
    </location>
</feature>
<dbReference type="SUPFAM" id="SSF52540">
    <property type="entry name" value="P-loop containing nucleoside triphosphate hydrolases"/>
    <property type="match status" value="1"/>
</dbReference>
<gene>
    <name evidence="3" type="ORF">QM524_08890</name>
</gene>
<evidence type="ECO:0000259" key="2">
    <source>
        <dbReference type="Pfam" id="PF21957"/>
    </source>
</evidence>
<dbReference type="InterPro" id="IPR045951">
    <property type="entry name" value="DUF6371"/>
</dbReference>
<dbReference type="NCBIfam" id="NF040506">
    <property type="entry name" value="PG0870_Nterm"/>
    <property type="match status" value="1"/>
</dbReference>
<dbReference type="Pfam" id="PF19898">
    <property type="entry name" value="DUF6371"/>
    <property type="match status" value="1"/>
</dbReference>
<evidence type="ECO:0000259" key="1">
    <source>
        <dbReference type="Pfam" id="PF19898"/>
    </source>
</evidence>
<evidence type="ECO:0000313" key="4">
    <source>
        <dbReference type="Proteomes" id="UP001236507"/>
    </source>
</evidence>
<reference evidence="3 4" key="1">
    <citation type="submission" date="2023-05" db="EMBL/GenBank/DDBJ databases">
        <title>Novel species of genus Flectobacillus isolated from stream in China.</title>
        <authorList>
            <person name="Lu H."/>
        </authorList>
    </citation>
    <scope>NUCLEOTIDE SEQUENCE [LARGE SCALE GENOMIC DNA]</scope>
    <source>
        <strain evidence="3 4">KCTC 42575</strain>
    </source>
</reference>
<keyword evidence="4" id="KW-1185">Reference proteome</keyword>
<dbReference type="Pfam" id="PF21957">
    <property type="entry name" value="Zn_ribbon_16"/>
    <property type="match status" value="1"/>
</dbReference>
<comment type="caution">
    <text evidence="3">The sequence shown here is derived from an EMBL/GenBank/DDBJ whole genome shotgun (WGS) entry which is preliminary data.</text>
</comment>
<dbReference type="RefSeq" id="WP_283344281.1">
    <property type="nucleotide sequence ID" value="NZ_JASHIF010000007.1"/>
</dbReference>
<feature type="domain" description="Zinc beta-ribbon finger putative" evidence="2">
    <location>
        <begin position="4"/>
        <end position="58"/>
    </location>
</feature>
<dbReference type="Proteomes" id="UP001236507">
    <property type="component" value="Unassembled WGS sequence"/>
</dbReference>
<dbReference type="InterPro" id="IPR047731">
    <property type="entry name" value="Zinc_ribbon_put"/>
</dbReference>
<name>A0ABT6Y6X1_9BACT</name>
<dbReference type="EMBL" id="JASHIF010000007">
    <property type="protein sequence ID" value="MDI9859322.1"/>
    <property type="molecule type" value="Genomic_DNA"/>
</dbReference>
<protein>
    <submittedName>
        <fullName evidence="3">DUF6371 domain-containing protein</fullName>
    </submittedName>
</protein>
<dbReference type="InterPro" id="IPR034154">
    <property type="entry name" value="TOPRIM_DnaG/twinkle"/>
</dbReference>
<organism evidence="3 4">
    <name type="scientific">Flectobacillus roseus</name>
    <dbReference type="NCBI Taxonomy" id="502259"/>
    <lineage>
        <taxon>Bacteria</taxon>
        <taxon>Pseudomonadati</taxon>
        <taxon>Bacteroidota</taxon>
        <taxon>Cytophagia</taxon>
        <taxon>Cytophagales</taxon>
        <taxon>Flectobacillaceae</taxon>
        <taxon>Flectobacillus</taxon>
    </lineage>
</organism>
<accession>A0ABT6Y6X1</accession>